<comment type="caution">
    <text evidence="1">The sequence shown here is derived from an EMBL/GenBank/DDBJ whole genome shotgun (WGS) entry which is preliminary data.</text>
</comment>
<proteinExistence type="predicted"/>
<evidence type="ECO:0000313" key="1">
    <source>
        <dbReference type="EMBL" id="KAA6365914.1"/>
    </source>
</evidence>
<protein>
    <submittedName>
        <fullName evidence="1">Uncharacterized protein</fullName>
    </submittedName>
</protein>
<dbReference type="AlphaFoldDB" id="A0A5J4U6K2"/>
<dbReference type="Proteomes" id="UP000324800">
    <property type="component" value="Unassembled WGS sequence"/>
</dbReference>
<evidence type="ECO:0000313" key="2">
    <source>
        <dbReference type="Proteomes" id="UP000324800"/>
    </source>
</evidence>
<sequence length="136" mass="16258">MDLEKDIDTGELLNAVYLLHITQQKDHKNISLLMKQVRDRDEVIARQREMYNKELLTLREQIFQKERLGEEYGPEDKDQFNPTEYLSELLGETQTQIETETVESLAKRTKNTLDKINRKNQDQIRKMEDRINVSQY</sequence>
<organism evidence="1 2">
    <name type="scientific">Streblomastix strix</name>
    <dbReference type="NCBI Taxonomy" id="222440"/>
    <lineage>
        <taxon>Eukaryota</taxon>
        <taxon>Metamonada</taxon>
        <taxon>Preaxostyla</taxon>
        <taxon>Oxymonadida</taxon>
        <taxon>Streblomastigidae</taxon>
        <taxon>Streblomastix</taxon>
    </lineage>
</organism>
<dbReference type="EMBL" id="SNRW01019935">
    <property type="protein sequence ID" value="KAA6365914.1"/>
    <property type="molecule type" value="Genomic_DNA"/>
</dbReference>
<gene>
    <name evidence="1" type="ORF">EZS28_038559</name>
</gene>
<reference evidence="1 2" key="1">
    <citation type="submission" date="2019-03" db="EMBL/GenBank/DDBJ databases">
        <title>Single cell metagenomics reveals metabolic interactions within the superorganism composed of flagellate Streblomastix strix and complex community of Bacteroidetes bacteria on its surface.</title>
        <authorList>
            <person name="Treitli S.C."/>
            <person name="Kolisko M."/>
            <person name="Husnik F."/>
            <person name="Keeling P."/>
            <person name="Hampl V."/>
        </authorList>
    </citation>
    <scope>NUCLEOTIDE SEQUENCE [LARGE SCALE GENOMIC DNA]</scope>
    <source>
        <strain evidence="1">ST1C</strain>
    </source>
</reference>
<name>A0A5J4U6K2_9EUKA</name>
<accession>A0A5J4U6K2</accession>